<evidence type="ECO:0000259" key="20">
    <source>
        <dbReference type="PROSITE" id="PS50902"/>
    </source>
</evidence>
<dbReference type="Gene3D" id="2.40.30.10">
    <property type="entry name" value="Translation factors"/>
    <property type="match status" value="1"/>
</dbReference>
<organism evidence="23 24">
    <name type="scientific">Streptomyces scabiei (strain 87.22)</name>
    <dbReference type="NCBI Taxonomy" id="680198"/>
    <lineage>
        <taxon>Bacteria</taxon>
        <taxon>Bacillati</taxon>
        <taxon>Actinomycetota</taxon>
        <taxon>Actinomycetes</taxon>
        <taxon>Kitasatosporales</taxon>
        <taxon>Streptomycetaceae</taxon>
        <taxon>Streptomyces</taxon>
    </lineage>
</organism>
<dbReference type="EMBL" id="FN554889">
    <property type="protein sequence ID" value="CBG69442.1"/>
    <property type="molecule type" value="Genomic_DNA"/>
</dbReference>
<keyword evidence="10" id="KW-0288">FMN</keyword>
<evidence type="ECO:0000256" key="16">
    <source>
        <dbReference type="ARBA" id="ARBA00023014"/>
    </source>
</evidence>
<dbReference type="Gene3D" id="3.40.50.360">
    <property type="match status" value="1"/>
</dbReference>
<dbReference type="GO" id="GO:0043546">
    <property type="term" value="F:molybdopterin cofactor binding"/>
    <property type="evidence" value="ECO:0007669"/>
    <property type="project" value="InterPro"/>
</dbReference>
<name>C9YYY7_STRSW</name>
<evidence type="ECO:0000256" key="1">
    <source>
        <dbReference type="ARBA" id="ARBA00001917"/>
    </source>
</evidence>
<evidence type="ECO:0000313" key="24">
    <source>
        <dbReference type="Proteomes" id="UP000001444"/>
    </source>
</evidence>
<dbReference type="HOGENOM" id="CLU_000422_6_2_11"/>
<evidence type="ECO:0000256" key="11">
    <source>
        <dbReference type="ARBA" id="ARBA00022723"/>
    </source>
</evidence>
<evidence type="ECO:0000259" key="22">
    <source>
        <dbReference type="PROSITE" id="PS51669"/>
    </source>
</evidence>
<dbReference type="InterPro" id="IPR029039">
    <property type="entry name" value="Flavoprotein-like_sf"/>
</dbReference>
<feature type="domain" description="FAD-binding FR-type" evidence="21">
    <location>
        <begin position="1035"/>
        <end position="1253"/>
    </location>
</feature>
<dbReference type="EC" id="1.8.1.2" evidence="6"/>
<sequence length="1404" mass="149418">MAAEGPQGTTTQVRTVCSYCGVGCGMLLDVGAGPDGRRTVLRATGDKAHPANFGRLCTKGATTADMLSAPGRLTTALVRADRGDGPVPAPVSEAITETARRLRAIIDEHGPDAFAFYVSGQMSLEAQYLANKLAKGFIRTNQIESNSRLCMASAGTGYKLSLGADGPPGSYEDLDRADVFLVIGSNMADCHPILFLRMMDRVKAGAKLIVVDPRRTATAEKADLFLRIRPGTDLALLNGLLHLLHANGHTDPGFIAAHTEGWEAMPAFLADYAPDAVAGITGIPEEDIREAARLIGEAAEWTSCWTMGLNQSTHGTWNTNALVNLHLATGAICRPGSGPFSLTGQPNAMGGREMGYMGPGLPGQRSVLVDEERAFVEELWGLAPDSLRADGVGKGTVEMFRKMADGEIRACWIICTNPVASVANRRTVIEGLEAAEFVVTQDVFADTETNAYADVVLPGALWTESEGVLVNSERTLTLAAPAADPPGEAMADWRIIAAVAREMGFEKGFSYDTAEQVFEEIKQAWNPRTGWDLRGVSHERLRSGPVQWPAAAEDGPARNPIRYAGAGADGALLFPTASGRAVFHARPHLPAAEMPDDDYPFVLNTGRLQHQWHTLTKTGRVAKLNKLNPGPFVEVHPQDADELGLRDGDGVEVASRRGRAVLPAVVSDRVMPGCVFAPFHWNDLFGEYLSINAVTSDAVDPLSFQPELKVCAVSLAKVAAPVRTPATPAAAPTGAGVPATVPPPSTVPPSVAVPAAVAPGADVFGLDPSPPPVLSAQERRYLTGFLAGLGSGVQGVPVLPADAPFSPEHALWVNGVLAGMYSRTAAPAPAPVAGTGTAGREVVVLWASQTGTAEEFAVAAAEHLGAAGHRATLVGMDEAEPERLPLGADLLLITSTFGDGDAPDNGSGFWDALSHREAPRLDGVRYAVLAFGDSSYDDFCGHGRRLDARLDELGAVRLAPRTDCEPDYEPSADAWLGQVITALATETDADTPGTRDAGTAGTRTAAPGATTAAVPAAPRLAAPALAPAPVRPAKPAPATARLVGNRLLSLPGAGKEVRRFTFDTSGTGLTYEAGDALGVRPVNSAGPVAEWLAVTGLDGSAPVEVAGVGAVPFAEALHRHLDITRITPDLLRFVSERTRDNRELKKLMRPDNKDGLAQWSWGRQAVDVVAEFAVRASGEEWAGVFKRLQPRLYSISSSPLVDPHHISLTVSVVRYENLRGLARGGVCSPFLADGEADLEVPVFVQRSPHFRPPADPATPMVMVGPGTGVAPFIGFLQERRALGHRAPNWLFFGEQHRATDFYYRQELADLQESGVLGRLDTAFSRDQRAKVYVQDRMREHGPELWHWLQDGARFYVCGDASRMAKDVDRALRDVAVAHGGMTEDEAAAYVKQLATEKRYVRDVY</sequence>
<proteinExistence type="inferred from homology"/>
<dbReference type="SUPFAM" id="SSF63380">
    <property type="entry name" value="Riboflavin synthase domain-like"/>
    <property type="match status" value="1"/>
</dbReference>
<dbReference type="Pfam" id="PF04879">
    <property type="entry name" value="Molybdop_Fe4S4"/>
    <property type="match status" value="1"/>
</dbReference>
<dbReference type="PROSITE" id="PS50902">
    <property type="entry name" value="FLAVODOXIN_LIKE"/>
    <property type="match status" value="1"/>
</dbReference>
<comment type="cofactor">
    <cofactor evidence="1">
        <name>FMN</name>
        <dbReference type="ChEBI" id="CHEBI:58210"/>
    </cofactor>
</comment>
<dbReference type="GO" id="GO:0051539">
    <property type="term" value="F:4 iron, 4 sulfur cluster binding"/>
    <property type="evidence" value="ECO:0007669"/>
    <property type="project" value="UniProtKB-KW"/>
</dbReference>
<dbReference type="InterPro" id="IPR003097">
    <property type="entry name" value="CysJ-like_FAD-binding"/>
</dbReference>
<dbReference type="Gene3D" id="3.40.50.740">
    <property type="match status" value="1"/>
</dbReference>
<dbReference type="PROSITE" id="PS51669">
    <property type="entry name" value="4FE4S_MOW_BIS_MGD"/>
    <property type="match status" value="1"/>
</dbReference>
<dbReference type="Gene3D" id="3.40.228.10">
    <property type="entry name" value="Dimethylsulfoxide Reductase, domain 2"/>
    <property type="match status" value="1"/>
</dbReference>
<comment type="similarity">
    <text evidence="5">Belongs to the prokaryotic molybdopterin-containing oxidoreductase family. NasA/NapA/NarB subfamily.</text>
</comment>
<evidence type="ECO:0000256" key="10">
    <source>
        <dbReference type="ARBA" id="ARBA00022643"/>
    </source>
</evidence>
<dbReference type="PRINTS" id="PR00371">
    <property type="entry name" value="FPNCR"/>
</dbReference>
<dbReference type="InterPro" id="IPR006963">
    <property type="entry name" value="Mopterin_OxRdtase_4Fe-4S_dom"/>
</dbReference>
<comment type="cofactor">
    <cofactor evidence="2">
        <name>Mo-bis(molybdopterin guanine dinucleotide)</name>
        <dbReference type="ChEBI" id="CHEBI:60539"/>
    </cofactor>
</comment>
<evidence type="ECO:0000256" key="15">
    <source>
        <dbReference type="ARBA" id="ARBA00023004"/>
    </source>
</evidence>
<dbReference type="SUPFAM" id="SSF53706">
    <property type="entry name" value="Formate dehydrogenase/DMSO reductase, domains 1-3"/>
    <property type="match status" value="1"/>
</dbReference>
<dbReference type="STRING" id="680198.SCAB_23291"/>
<dbReference type="Pfam" id="PF01568">
    <property type="entry name" value="Molydop_binding"/>
    <property type="match status" value="1"/>
</dbReference>
<accession>C9YYY7</accession>
<dbReference type="KEGG" id="scb:SCAB_23291"/>
<dbReference type="Pfam" id="PF00384">
    <property type="entry name" value="Molybdopterin"/>
    <property type="match status" value="1"/>
</dbReference>
<dbReference type="CDD" id="cd02791">
    <property type="entry name" value="MopB_CT_Nitrate-R-NapA-like"/>
    <property type="match status" value="1"/>
</dbReference>
<comment type="cofactor">
    <cofactor evidence="3">
        <name>[4Fe-4S] cluster</name>
        <dbReference type="ChEBI" id="CHEBI:49883"/>
    </cofactor>
</comment>
<keyword evidence="15" id="KW-0408">Iron</keyword>
<dbReference type="GO" id="GO:0016020">
    <property type="term" value="C:membrane"/>
    <property type="evidence" value="ECO:0007669"/>
    <property type="project" value="TreeGrafter"/>
</dbReference>
<comment type="catalytic activity">
    <reaction evidence="18">
        <text>hydrogen sulfide + 3 NADP(+) + 3 H2O = sulfite + 3 NADPH + 4 H(+)</text>
        <dbReference type="Rhea" id="RHEA:13801"/>
        <dbReference type="ChEBI" id="CHEBI:15377"/>
        <dbReference type="ChEBI" id="CHEBI:15378"/>
        <dbReference type="ChEBI" id="CHEBI:17359"/>
        <dbReference type="ChEBI" id="CHEBI:29919"/>
        <dbReference type="ChEBI" id="CHEBI:57783"/>
        <dbReference type="ChEBI" id="CHEBI:58349"/>
        <dbReference type="EC" id="1.8.1.2"/>
    </reaction>
</comment>
<dbReference type="InterPro" id="IPR050123">
    <property type="entry name" value="Prok_molybdopt-oxidoreductase"/>
</dbReference>
<dbReference type="PROSITE" id="PS51384">
    <property type="entry name" value="FAD_FR"/>
    <property type="match status" value="1"/>
</dbReference>
<dbReference type="InterPro" id="IPR041957">
    <property type="entry name" value="CT_Nitrate-R-NapA-like"/>
</dbReference>
<dbReference type="InterPro" id="IPR006657">
    <property type="entry name" value="MoPterin_dinucl-bd_dom"/>
</dbReference>
<dbReference type="Gene3D" id="1.20.990.10">
    <property type="entry name" value="NADPH-cytochrome p450 Reductase, Chain A, domain 3"/>
    <property type="match status" value="1"/>
</dbReference>
<keyword evidence="16" id="KW-0411">Iron-sulfur</keyword>
<feature type="compositionally biased region" description="Low complexity" evidence="19">
    <location>
        <begin position="990"/>
        <end position="1011"/>
    </location>
</feature>
<dbReference type="Gene3D" id="3.40.50.80">
    <property type="entry name" value="Nucleotide-binding domain of ferredoxin-NADP reductase (FNR) module"/>
    <property type="match status" value="1"/>
</dbReference>
<keyword evidence="8" id="KW-0500">Molybdenum</keyword>
<evidence type="ECO:0000256" key="6">
    <source>
        <dbReference type="ARBA" id="ARBA00012604"/>
    </source>
</evidence>
<dbReference type="GO" id="GO:0010181">
    <property type="term" value="F:FMN binding"/>
    <property type="evidence" value="ECO:0007669"/>
    <property type="project" value="InterPro"/>
</dbReference>
<dbReference type="InterPro" id="IPR009010">
    <property type="entry name" value="Asp_de-COase-like_dom_sf"/>
</dbReference>
<evidence type="ECO:0000313" key="23">
    <source>
        <dbReference type="EMBL" id="CBG69442.1"/>
    </source>
</evidence>
<dbReference type="eggNOG" id="COG0243">
    <property type="taxonomic scope" value="Bacteria"/>
</dbReference>
<dbReference type="InterPro" id="IPR006656">
    <property type="entry name" value="Mopterin_OxRdtase"/>
</dbReference>
<evidence type="ECO:0000256" key="18">
    <source>
        <dbReference type="ARBA" id="ARBA00052219"/>
    </source>
</evidence>
<keyword evidence="14" id="KW-0560">Oxidoreductase</keyword>
<dbReference type="InterPro" id="IPR001709">
    <property type="entry name" value="Flavoprot_Pyr_Nucl_cyt_Rdtase"/>
</dbReference>
<keyword evidence="17" id="KW-0534">Nitrate assimilation</keyword>
<keyword evidence="13" id="KW-0521">NADP</keyword>
<keyword evidence="12" id="KW-0274">FAD</keyword>
<dbReference type="FunFam" id="3.40.50.80:FF:000001">
    <property type="entry name" value="NADPH--cytochrome P450 reductase 1"/>
    <property type="match status" value="1"/>
</dbReference>
<comment type="cofactor">
    <cofactor evidence="4">
        <name>FAD</name>
        <dbReference type="ChEBI" id="CHEBI:57692"/>
    </cofactor>
</comment>
<evidence type="ECO:0000256" key="19">
    <source>
        <dbReference type="SAM" id="MobiDB-lite"/>
    </source>
</evidence>
<dbReference type="Gene3D" id="2.40.40.20">
    <property type="match status" value="1"/>
</dbReference>
<feature type="region of interest" description="Disordered" evidence="19">
    <location>
        <begin position="987"/>
        <end position="1011"/>
    </location>
</feature>
<dbReference type="SUPFAM" id="SSF50692">
    <property type="entry name" value="ADC-like"/>
    <property type="match status" value="1"/>
</dbReference>
<keyword evidence="7" id="KW-0004">4Fe-4S</keyword>
<dbReference type="InterPro" id="IPR039261">
    <property type="entry name" value="FNR_nucleotide-bd"/>
</dbReference>
<dbReference type="PRINTS" id="PR00369">
    <property type="entry name" value="FLAVODOXIN"/>
</dbReference>
<dbReference type="eggNOG" id="COG0369">
    <property type="taxonomic scope" value="Bacteria"/>
</dbReference>
<feature type="domain" description="Flavodoxin-like" evidence="20">
    <location>
        <begin position="842"/>
        <end position="980"/>
    </location>
</feature>
<evidence type="ECO:0000256" key="7">
    <source>
        <dbReference type="ARBA" id="ARBA00022485"/>
    </source>
</evidence>
<dbReference type="SUPFAM" id="SSF52343">
    <property type="entry name" value="Ferredoxin reductase-like, C-terminal NADP-linked domain"/>
    <property type="match status" value="1"/>
</dbReference>
<dbReference type="InterPro" id="IPR001094">
    <property type="entry name" value="Flavdoxin-like"/>
</dbReference>
<dbReference type="InterPro" id="IPR017927">
    <property type="entry name" value="FAD-bd_FR_type"/>
</dbReference>
<gene>
    <name evidence="23" type="ordered locus">SCAB_23291</name>
</gene>
<dbReference type="InterPro" id="IPR001433">
    <property type="entry name" value="OxRdtase_FAD/NAD-bd"/>
</dbReference>
<keyword evidence="9" id="KW-0285">Flavoprotein</keyword>
<evidence type="ECO:0000256" key="3">
    <source>
        <dbReference type="ARBA" id="ARBA00001966"/>
    </source>
</evidence>
<dbReference type="CDD" id="cd06199">
    <property type="entry name" value="SiR"/>
    <property type="match status" value="1"/>
</dbReference>
<dbReference type="Pfam" id="PF00175">
    <property type="entry name" value="NAD_binding_1"/>
    <property type="match status" value="1"/>
</dbReference>
<dbReference type="Proteomes" id="UP000001444">
    <property type="component" value="Chromosome"/>
</dbReference>
<evidence type="ECO:0000256" key="17">
    <source>
        <dbReference type="ARBA" id="ARBA00023063"/>
    </source>
</evidence>
<dbReference type="Pfam" id="PF00258">
    <property type="entry name" value="Flavodoxin_1"/>
    <property type="match status" value="1"/>
</dbReference>
<evidence type="ECO:0000256" key="13">
    <source>
        <dbReference type="ARBA" id="ARBA00022857"/>
    </source>
</evidence>
<dbReference type="Pfam" id="PF00667">
    <property type="entry name" value="FAD_binding_1"/>
    <property type="match status" value="1"/>
</dbReference>
<dbReference type="GO" id="GO:0042128">
    <property type="term" value="P:nitrate assimilation"/>
    <property type="evidence" value="ECO:0007669"/>
    <property type="project" value="UniProtKB-KW"/>
</dbReference>
<dbReference type="GO" id="GO:0004783">
    <property type="term" value="F:sulfite reductase (NADPH) activity"/>
    <property type="evidence" value="ECO:0007669"/>
    <property type="project" value="UniProtKB-EC"/>
</dbReference>
<dbReference type="Gene3D" id="2.20.25.90">
    <property type="entry name" value="ADC-like domains"/>
    <property type="match status" value="1"/>
</dbReference>
<feature type="domain" description="4Fe-4S Mo/W bis-MGD-type" evidence="22">
    <location>
        <begin position="10"/>
        <end position="71"/>
    </location>
</feature>
<dbReference type="FunFam" id="2.40.40.20:FF:000005">
    <property type="entry name" value="Periplasmic nitrate reductase"/>
    <property type="match status" value="1"/>
</dbReference>
<dbReference type="CDD" id="cd02754">
    <property type="entry name" value="MopB_Nitrate-R-NapA-like"/>
    <property type="match status" value="1"/>
</dbReference>
<evidence type="ECO:0000256" key="14">
    <source>
        <dbReference type="ARBA" id="ARBA00023002"/>
    </source>
</evidence>
<evidence type="ECO:0000256" key="8">
    <source>
        <dbReference type="ARBA" id="ARBA00022505"/>
    </source>
</evidence>
<dbReference type="RefSeq" id="WP_013000141.1">
    <property type="nucleotide sequence ID" value="NC_013929.1"/>
</dbReference>
<dbReference type="InterPro" id="IPR017938">
    <property type="entry name" value="Riboflavin_synthase-like_b-brl"/>
</dbReference>
<dbReference type="GeneID" id="24310406"/>
<evidence type="ECO:0000256" key="2">
    <source>
        <dbReference type="ARBA" id="ARBA00001942"/>
    </source>
</evidence>
<keyword evidence="24" id="KW-1185">Reference proteome</keyword>
<dbReference type="InterPro" id="IPR023173">
    <property type="entry name" value="NADPH_Cyt_P450_Rdtase_alpha"/>
</dbReference>
<protein>
    <recommendedName>
        <fullName evidence="6">assimilatory sulfite reductase (NADPH)</fullName>
        <ecNumber evidence="6">1.8.1.2</ecNumber>
    </recommendedName>
</protein>
<evidence type="ECO:0000256" key="9">
    <source>
        <dbReference type="ARBA" id="ARBA00022630"/>
    </source>
</evidence>
<dbReference type="SMART" id="SM00926">
    <property type="entry name" value="Molybdop_Fe4S4"/>
    <property type="match status" value="1"/>
</dbReference>
<evidence type="ECO:0000256" key="4">
    <source>
        <dbReference type="ARBA" id="ARBA00001974"/>
    </source>
</evidence>
<dbReference type="PANTHER" id="PTHR43105">
    <property type="entry name" value="RESPIRATORY NITRATE REDUCTASE"/>
    <property type="match status" value="1"/>
</dbReference>
<dbReference type="InterPro" id="IPR008254">
    <property type="entry name" value="Flavodoxin/NO_synth"/>
</dbReference>
<keyword evidence="11" id="KW-0479">Metal-binding</keyword>
<reference evidence="23 24" key="1">
    <citation type="journal article" date="2010" name="Mol. Plant Microbe Interact.">
        <title>Streptomyces scabies 87-22 contains a coronafacic acid-like biosynthetic cluster that contributes to plant-microbe interactions.</title>
        <authorList>
            <person name="Bignell D.R."/>
            <person name="Seipke R.F."/>
            <person name="Huguet-Tapia J.C."/>
            <person name="Chambers A.H."/>
            <person name="Parry R.J."/>
            <person name="Loria R."/>
        </authorList>
    </citation>
    <scope>NUCLEOTIDE SEQUENCE [LARGE SCALE GENOMIC DNA]</scope>
    <source>
        <strain evidence="23 24">87.22</strain>
    </source>
</reference>
<dbReference type="SUPFAM" id="SSF52218">
    <property type="entry name" value="Flavoproteins"/>
    <property type="match status" value="1"/>
</dbReference>
<evidence type="ECO:0000256" key="12">
    <source>
        <dbReference type="ARBA" id="ARBA00022827"/>
    </source>
</evidence>
<evidence type="ECO:0000256" key="5">
    <source>
        <dbReference type="ARBA" id="ARBA00008747"/>
    </source>
</evidence>
<evidence type="ECO:0000259" key="21">
    <source>
        <dbReference type="PROSITE" id="PS51384"/>
    </source>
</evidence>
<dbReference type="PANTHER" id="PTHR43105:SF9">
    <property type="entry name" value="NADPH-FE(3+) OXIDOREDUCTASE SUBUNIT ALPHA"/>
    <property type="match status" value="1"/>
</dbReference>
<dbReference type="GO" id="GO:0046872">
    <property type="term" value="F:metal ion binding"/>
    <property type="evidence" value="ECO:0007669"/>
    <property type="project" value="UniProtKB-KW"/>
</dbReference>